<organism evidence="1 2">
    <name type="scientific">Thelephora ganbajun</name>
    <name type="common">Ganba fungus</name>
    <dbReference type="NCBI Taxonomy" id="370292"/>
    <lineage>
        <taxon>Eukaryota</taxon>
        <taxon>Fungi</taxon>
        <taxon>Dikarya</taxon>
        <taxon>Basidiomycota</taxon>
        <taxon>Agaricomycotina</taxon>
        <taxon>Agaricomycetes</taxon>
        <taxon>Thelephorales</taxon>
        <taxon>Thelephoraceae</taxon>
        <taxon>Thelephora</taxon>
    </lineage>
</organism>
<evidence type="ECO:0000313" key="1">
    <source>
        <dbReference type="EMBL" id="KAF9651121.1"/>
    </source>
</evidence>
<comment type="caution">
    <text evidence="1">The sequence shown here is derived from an EMBL/GenBank/DDBJ whole genome shotgun (WGS) entry which is preliminary data.</text>
</comment>
<evidence type="ECO:0000313" key="2">
    <source>
        <dbReference type="Proteomes" id="UP000886501"/>
    </source>
</evidence>
<keyword evidence="2" id="KW-1185">Reference proteome</keyword>
<proteinExistence type="predicted"/>
<dbReference type="EMBL" id="MU117978">
    <property type="protein sequence ID" value="KAF9651121.1"/>
    <property type="molecule type" value="Genomic_DNA"/>
</dbReference>
<name>A0ACB6ZPR0_THEGA</name>
<dbReference type="Proteomes" id="UP000886501">
    <property type="component" value="Unassembled WGS sequence"/>
</dbReference>
<sequence>MVWRNVNTIIEDKLLLGNLVAARAPRTISERRITHIVSVCTDPIPADIPAGGIEQLRIPVEDIDYADLLIHFPAVCRFIHQAIAEGGTVLVHCNQGLSRSAAVVAAYLMATKQMSATDAMDVVRRAREQVWINPGFQEQLAIWGMCQYNITPDNGIYRNWRMKIERALSSA</sequence>
<gene>
    <name evidence="1" type="ORF">BDM02DRAFT_3127245</name>
</gene>
<accession>A0ACB6ZPR0</accession>
<protein>
    <submittedName>
        <fullName evidence="1">Phosphatases II</fullName>
    </submittedName>
</protein>
<reference evidence="1" key="1">
    <citation type="submission" date="2019-10" db="EMBL/GenBank/DDBJ databases">
        <authorList>
            <consortium name="DOE Joint Genome Institute"/>
            <person name="Kuo A."/>
            <person name="Miyauchi S."/>
            <person name="Kiss E."/>
            <person name="Drula E."/>
            <person name="Kohler A."/>
            <person name="Sanchez-Garcia M."/>
            <person name="Andreopoulos B."/>
            <person name="Barry K.W."/>
            <person name="Bonito G."/>
            <person name="Buee M."/>
            <person name="Carver A."/>
            <person name="Chen C."/>
            <person name="Cichocki N."/>
            <person name="Clum A."/>
            <person name="Culley D."/>
            <person name="Crous P.W."/>
            <person name="Fauchery L."/>
            <person name="Girlanda M."/>
            <person name="Hayes R."/>
            <person name="Keri Z."/>
            <person name="Labutti K."/>
            <person name="Lipzen A."/>
            <person name="Lombard V."/>
            <person name="Magnuson J."/>
            <person name="Maillard F."/>
            <person name="Morin E."/>
            <person name="Murat C."/>
            <person name="Nolan M."/>
            <person name="Ohm R."/>
            <person name="Pangilinan J."/>
            <person name="Pereira M."/>
            <person name="Perotto S."/>
            <person name="Peter M."/>
            <person name="Riley R."/>
            <person name="Sitrit Y."/>
            <person name="Stielow B."/>
            <person name="Szollosi G."/>
            <person name="Zifcakova L."/>
            <person name="Stursova M."/>
            <person name="Spatafora J.W."/>
            <person name="Tedersoo L."/>
            <person name="Vaario L.-M."/>
            <person name="Yamada A."/>
            <person name="Yan M."/>
            <person name="Wang P."/>
            <person name="Xu J."/>
            <person name="Bruns T."/>
            <person name="Baldrian P."/>
            <person name="Vilgalys R."/>
            <person name="Henrissat B."/>
            <person name="Grigoriev I.V."/>
            <person name="Hibbett D."/>
            <person name="Nagy L.G."/>
            <person name="Martin F.M."/>
        </authorList>
    </citation>
    <scope>NUCLEOTIDE SEQUENCE</scope>
    <source>
        <strain evidence="1">P2</strain>
    </source>
</reference>
<reference evidence="1" key="2">
    <citation type="journal article" date="2020" name="Nat. Commun.">
        <title>Large-scale genome sequencing of mycorrhizal fungi provides insights into the early evolution of symbiotic traits.</title>
        <authorList>
            <person name="Miyauchi S."/>
            <person name="Kiss E."/>
            <person name="Kuo A."/>
            <person name="Drula E."/>
            <person name="Kohler A."/>
            <person name="Sanchez-Garcia M."/>
            <person name="Morin E."/>
            <person name="Andreopoulos B."/>
            <person name="Barry K.W."/>
            <person name="Bonito G."/>
            <person name="Buee M."/>
            <person name="Carver A."/>
            <person name="Chen C."/>
            <person name="Cichocki N."/>
            <person name="Clum A."/>
            <person name="Culley D."/>
            <person name="Crous P.W."/>
            <person name="Fauchery L."/>
            <person name="Girlanda M."/>
            <person name="Hayes R.D."/>
            <person name="Keri Z."/>
            <person name="LaButti K."/>
            <person name="Lipzen A."/>
            <person name="Lombard V."/>
            <person name="Magnuson J."/>
            <person name="Maillard F."/>
            <person name="Murat C."/>
            <person name="Nolan M."/>
            <person name="Ohm R.A."/>
            <person name="Pangilinan J."/>
            <person name="Pereira M.F."/>
            <person name="Perotto S."/>
            <person name="Peter M."/>
            <person name="Pfister S."/>
            <person name="Riley R."/>
            <person name="Sitrit Y."/>
            <person name="Stielow J.B."/>
            <person name="Szollosi G."/>
            <person name="Zifcakova L."/>
            <person name="Stursova M."/>
            <person name="Spatafora J.W."/>
            <person name="Tedersoo L."/>
            <person name="Vaario L.M."/>
            <person name="Yamada A."/>
            <person name="Yan M."/>
            <person name="Wang P."/>
            <person name="Xu J."/>
            <person name="Bruns T."/>
            <person name="Baldrian P."/>
            <person name="Vilgalys R."/>
            <person name="Dunand C."/>
            <person name="Henrissat B."/>
            <person name="Grigoriev I.V."/>
            <person name="Hibbett D."/>
            <person name="Nagy L.G."/>
            <person name="Martin F.M."/>
        </authorList>
    </citation>
    <scope>NUCLEOTIDE SEQUENCE</scope>
    <source>
        <strain evidence="1">P2</strain>
    </source>
</reference>